<feature type="signal peptide" evidence="1">
    <location>
        <begin position="1"/>
        <end position="21"/>
    </location>
</feature>
<gene>
    <name evidence="2" type="ORF">BCR25_14670</name>
</gene>
<comment type="caution">
    <text evidence="2">The sequence shown here is derived from an EMBL/GenBank/DDBJ whole genome shotgun (WGS) entry which is preliminary data.</text>
</comment>
<evidence type="ECO:0000256" key="1">
    <source>
        <dbReference type="SAM" id="SignalP"/>
    </source>
</evidence>
<evidence type="ECO:0000313" key="2">
    <source>
        <dbReference type="EMBL" id="OEG19690.1"/>
    </source>
</evidence>
<reference evidence="3" key="1">
    <citation type="submission" date="2016-09" db="EMBL/GenBank/DDBJ databases">
        <authorList>
            <person name="Gulvik C.A."/>
        </authorList>
    </citation>
    <scope>NUCLEOTIDE SEQUENCE [LARGE SCALE GENOMIC DNA]</scope>
    <source>
        <strain evidence="3">LMG 8895</strain>
    </source>
</reference>
<dbReference type="EMBL" id="MIJY01000003">
    <property type="protein sequence ID" value="OEG19690.1"/>
    <property type="molecule type" value="Genomic_DNA"/>
</dbReference>
<dbReference type="Proteomes" id="UP000095094">
    <property type="component" value="Unassembled WGS sequence"/>
</dbReference>
<dbReference type="AlphaFoldDB" id="A0A1E5H4T8"/>
<dbReference type="OrthoDB" id="2236972at2"/>
<dbReference type="RefSeq" id="WP_069662305.1">
    <property type="nucleotide sequence ID" value="NZ_JBHUJJ010000001.1"/>
</dbReference>
<keyword evidence="3" id="KW-1185">Reference proteome</keyword>
<feature type="chain" id="PRO_5038937671" evidence="1">
    <location>
        <begin position="22"/>
        <end position="91"/>
    </location>
</feature>
<protein>
    <submittedName>
        <fullName evidence="2">Uncharacterized protein</fullName>
    </submittedName>
</protein>
<sequence length="91" mass="10166">MKKIISALFLLLCLGSVVSYTAVESQAKSTVLEQTTEESLTNEAASRSGYRWRCDSCGYTSEWHAFANTAVKRANEHMSKNPGHIAYTYRV</sequence>
<proteinExistence type="predicted"/>
<accession>A0A1E5H4T8</accession>
<keyword evidence="1" id="KW-0732">Signal</keyword>
<organism evidence="2 3">
    <name type="scientific">Enterococcus termitis</name>
    <dbReference type="NCBI Taxonomy" id="332950"/>
    <lineage>
        <taxon>Bacteria</taxon>
        <taxon>Bacillati</taxon>
        <taxon>Bacillota</taxon>
        <taxon>Bacilli</taxon>
        <taxon>Lactobacillales</taxon>
        <taxon>Enterococcaceae</taxon>
        <taxon>Enterococcus</taxon>
    </lineage>
</organism>
<evidence type="ECO:0000313" key="3">
    <source>
        <dbReference type="Proteomes" id="UP000095094"/>
    </source>
</evidence>
<name>A0A1E5H4T8_9ENTE</name>